<feature type="chain" id="PRO_5035254815" evidence="1">
    <location>
        <begin position="33"/>
        <end position="151"/>
    </location>
</feature>
<organism evidence="2 3">
    <name type="scientific">Pelagomonas calceolata</name>
    <dbReference type="NCBI Taxonomy" id="35677"/>
    <lineage>
        <taxon>Eukaryota</taxon>
        <taxon>Sar</taxon>
        <taxon>Stramenopiles</taxon>
        <taxon>Ochrophyta</taxon>
        <taxon>Pelagophyceae</taxon>
        <taxon>Pelagomonadales</taxon>
        <taxon>Pelagomonadaceae</taxon>
        <taxon>Pelagomonas</taxon>
    </lineage>
</organism>
<dbReference type="AlphaFoldDB" id="A0A8J2SNT3"/>
<dbReference type="Proteomes" id="UP000789595">
    <property type="component" value="Unassembled WGS sequence"/>
</dbReference>
<reference evidence="2" key="1">
    <citation type="submission" date="2021-11" db="EMBL/GenBank/DDBJ databases">
        <authorList>
            <consortium name="Genoscope - CEA"/>
            <person name="William W."/>
        </authorList>
    </citation>
    <scope>NUCLEOTIDE SEQUENCE</scope>
</reference>
<evidence type="ECO:0000313" key="2">
    <source>
        <dbReference type="EMBL" id="CAH0374256.1"/>
    </source>
</evidence>
<feature type="signal peptide" evidence="1">
    <location>
        <begin position="1"/>
        <end position="32"/>
    </location>
</feature>
<sequence>MAALHLLTKQSTSSFLRWAFVLLLCTLSRALALTTRPLARAPSRFFRRTRGTRCGTRRWARKPSAPPIEQNEPTSSRRNVLAAVAFPVAVGLGSQAPLLGLIANPPDAAARDEMLSSWCAADYCTLLGGGAGYGGASAFPGNYVEPDDEAK</sequence>
<evidence type="ECO:0000256" key="1">
    <source>
        <dbReference type="SAM" id="SignalP"/>
    </source>
</evidence>
<keyword evidence="1" id="KW-0732">Signal</keyword>
<comment type="caution">
    <text evidence="2">The sequence shown here is derived from an EMBL/GenBank/DDBJ whole genome shotgun (WGS) entry which is preliminary data.</text>
</comment>
<proteinExistence type="predicted"/>
<keyword evidence="3" id="KW-1185">Reference proteome</keyword>
<name>A0A8J2SNT3_9STRA</name>
<gene>
    <name evidence="2" type="ORF">PECAL_4P15280</name>
</gene>
<protein>
    <submittedName>
        <fullName evidence="2">Uncharacterized protein</fullName>
    </submittedName>
</protein>
<dbReference type="EMBL" id="CAKKNE010000004">
    <property type="protein sequence ID" value="CAH0374256.1"/>
    <property type="molecule type" value="Genomic_DNA"/>
</dbReference>
<accession>A0A8J2SNT3</accession>
<evidence type="ECO:0000313" key="3">
    <source>
        <dbReference type="Proteomes" id="UP000789595"/>
    </source>
</evidence>